<dbReference type="Gene3D" id="3.40.50.1400">
    <property type="match status" value="2"/>
</dbReference>
<evidence type="ECO:0000256" key="7">
    <source>
        <dbReference type="ARBA" id="ARBA00023244"/>
    </source>
</evidence>
<evidence type="ECO:0000256" key="1">
    <source>
        <dbReference type="ARBA" id="ARBA00012162"/>
    </source>
</evidence>
<dbReference type="InterPro" id="IPR014777">
    <property type="entry name" value="4pyrrole_Mease_sub1"/>
</dbReference>
<dbReference type="Gene3D" id="3.40.1010.10">
    <property type="entry name" value="Cobalt-precorrin-4 Transmethylase, Domain 1"/>
    <property type="match status" value="1"/>
</dbReference>
<reference evidence="10 11" key="1">
    <citation type="submission" date="2018-03" db="EMBL/GenBank/DDBJ databases">
        <title>Defining the species Micromonospora saelicesensis and Micromonospora noduli under the framework of genomics.</title>
        <authorList>
            <person name="Riesco R."/>
            <person name="Trujillo M.E."/>
        </authorList>
    </citation>
    <scope>NUCLEOTIDE SEQUENCE [LARGE SCALE GENOMIC DNA]</scope>
    <source>
        <strain evidence="10 11">MED15</strain>
    </source>
</reference>
<feature type="compositionally biased region" description="Basic and acidic residues" evidence="8">
    <location>
        <begin position="302"/>
        <end position="314"/>
    </location>
</feature>
<evidence type="ECO:0000256" key="6">
    <source>
        <dbReference type="ARBA" id="ARBA00023239"/>
    </source>
</evidence>
<dbReference type="SUPFAM" id="SSF53790">
    <property type="entry name" value="Tetrapyrrole methylase"/>
    <property type="match status" value="1"/>
</dbReference>
<sequence length="557" mass="57789">MTGLVIVGHGTRSAAGVEQFAALVERVRGRGDIGDVEGGFIELSRPPLTDAVGALVARGHRALVALPLVLTGAGHGKGDIPAAMAREQQRHSGLSYRYGRPLGPHPLLHEALEQRIDAALAGADRAGTEPAGADRASTWVALIGRGSTDPDANAEVAKVARLLWEGRGYAGVEPGFISLAQPSVPAVLERLRRLGARRIVVAPYFLFAGVLPDRIVAQSAEFAAAHPDLDVRVAEVIGDCDALADLVLERYAEALGGDIRMNCDTCAYRVLMPGFADKVGRPQRPHDHPDDPVGHHHHHGHDHHDHDHAHHDHGSVAVVGGGPGPDDLITVRGKALLDAADVVVVDRLAPQGLLAGLRPDVLVVDAAKVPRGPSVAQEAINEALVSHARAGRRVVRLKGGDPYVFGRGHEEVQACTAAGVPVTVVPGVSSALAAPALAGVPVTHRGVAHDVTVVSGHLPPGHPDSLVDWAALARVRGTVVLLMAVDTIAKIASVLIEHGRAPETPVLAVQDAGLPAQRSVPARLDEIGAVAAREGVGPPAVFVLGPVVALTTTGPTG</sequence>
<evidence type="ECO:0000256" key="5">
    <source>
        <dbReference type="ARBA" id="ARBA00022723"/>
    </source>
</evidence>
<name>A0ABX9D7M5_9ACTN</name>
<comment type="caution">
    <text evidence="10">The sequence shown here is derived from an EMBL/GenBank/DDBJ whole genome shotgun (WGS) entry which is preliminary data.</text>
</comment>
<keyword evidence="3" id="KW-0808">Transferase</keyword>
<dbReference type="CDD" id="cd03416">
    <property type="entry name" value="CbiX_SirB_N"/>
    <property type="match status" value="1"/>
</dbReference>
<dbReference type="Proteomes" id="UP000249045">
    <property type="component" value="Unassembled WGS sequence"/>
</dbReference>
<keyword evidence="7" id="KW-0627">Porphyrin biosynthesis</keyword>
<evidence type="ECO:0000256" key="2">
    <source>
        <dbReference type="ARBA" id="ARBA00022603"/>
    </source>
</evidence>
<evidence type="ECO:0000256" key="3">
    <source>
        <dbReference type="ARBA" id="ARBA00022679"/>
    </source>
</evidence>
<accession>A0ABX9D7M5</accession>
<keyword evidence="2" id="KW-0489">Methyltransferase</keyword>
<keyword evidence="6" id="KW-0456">Lyase</keyword>
<evidence type="ECO:0000313" key="11">
    <source>
        <dbReference type="Proteomes" id="UP000249045"/>
    </source>
</evidence>
<dbReference type="InterPro" id="IPR050161">
    <property type="entry name" value="Siro_Cobalamin_biosynth"/>
</dbReference>
<dbReference type="CDD" id="cd03414">
    <property type="entry name" value="CbiX_SirB_C"/>
    <property type="match status" value="1"/>
</dbReference>
<evidence type="ECO:0000256" key="8">
    <source>
        <dbReference type="SAM" id="MobiDB-lite"/>
    </source>
</evidence>
<feature type="domain" description="Tetrapyrrole methylase" evidence="9">
    <location>
        <begin position="316"/>
        <end position="527"/>
    </location>
</feature>
<dbReference type="CDD" id="cd11642">
    <property type="entry name" value="SUMT"/>
    <property type="match status" value="1"/>
</dbReference>
<dbReference type="Pfam" id="PF01903">
    <property type="entry name" value="CbiX"/>
    <property type="match status" value="2"/>
</dbReference>
<dbReference type="PANTHER" id="PTHR45790:SF3">
    <property type="entry name" value="S-ADENOSYL-L-METHIONINE-DEPENDENT UROPORPHYRINOGEN III METHYLTRANSFERASE, CHLOROPLASTIC"/>
    <property type="match status" value="1"/>
</dbReference>
<dbReference type="EMBL" id="PYAC01000001">
    <property type="protein sequence ID" value="RAO24294.1"/>
    <property type="molecule type" value="Genomic_DNA"/>
</dbReference>
<evidence type="ECO:0000259" key="9">
    <source>
        <dbReference type="Pfam" id="PF00590"/>
    </source>
</evidence>
<evidence type="ECO:0000256" key="4">
    <source>
        <dbReference type="ARBA" id="ARBA00022691"/>
    </source>
</evidence>
<feature type="region of interest" description="Disordered" evidence="8">
    <location>
        <begin position="278"/>
        <end position="316"/>
    </location>
</feature>
<dbReference type="NCBIfam" id="TIGR01469">
    <property type="entry name" value="cobA_cysG_Cterm"/>
    <property type="match status" value="1"/>
</dbReference>
<keyword evidence="4" id="KW-0949">S-adenosyl-L-methionine</keyword>
<dbReference type="InterPro" id="IPR000878">
    <property type="entry name" value="4pyrrol_Mease"/>
</dbReference>
<dbReference type="NCBIfam" id="NF004790">
    <property type="entry name" value="PRK06136.1"/>
    <property type="match status" value="1"/>
</dbReference>
<dbReference type="SUPFAM" id="SSF53800">
    <property type="entry name" value="Chelatase"/>
    <property type="match status" value="1"/>
</dbReference>
<gene>
    <name evidence="10" type="ORF">MED15_00052</name>
</gene>
<proteinExistence type="predicted"/>
<dbReference type="PANTHER" id="PTHR45790">
    <property type="entry name" value="SIROHEME SYNTHASE-RELATED"/>
    <property type="match status" value="1"/>
</dbReference>
<dbReference type="InterPro" id="IPR002762">
    <property type="entry name" value="CbiX-like"/>
</dbReference>
<protein>
    <recommendedName>
        <fullName evidence="1">uroporphyrinogen-III C-methyltransferase</fullName>
        <ecNumber evidence="1">2.1.1.107</ecNumber>
    </recommendedName>
</protein>
<dbReference type="EC" id="2.1.1.107" evidence="1"/>
<dbReference type="Pfam" id="PF00590">
    <property type="entry name" value="TP_methylase"/>
    <property type="match status" value="1"/>
</dbReference>
<evidence type="ECO:0000313" key="10">
    <source>
        <dbReference type="EMBL" id="RAO24294.1"/>
    </source>
</evidence>
<dbReference type="RefSeq" id="WP_112734525.1">
    <property type="nucleotide sequence ID" value="NZ_PYAC01000001.1"/>
</dbReference>
<dbReference type="Gene3D" id="3.30.950.10">
    <property type="entry name" value="Methyltransferase, Cobalt-precorrin-4 Transmethylase, Domain 2"/>
    <property type="match status" value="1"/>
</dbReference>
<dbReference type="InterPro" id="IPR035996">
    <property type="entry name" value="4pyrrol_Methylase_sf"/>
</dbReference>
<keyword evidence="11" id="KW-1185">Reference proteome</keyword>
<dbReference type="InterPro" id="IPR006366">
    <property type="entry name" value="CobA/CysG_C"/>
</dbReference>
<keyword evidence="5" id="KW-0479">Metal-binding</keyword>
<organism evidence="10 11">
    <name type="scientific">Micromonospora noduli</name>
    <dbReference type="NCBI Taxonomy" id="709876"/>
    <lineage>
        <taxon>Bacteria</taxon>
        <taxon>Bacillati</taxon>
        <taxon>Actinomycetota</taxon>
        <taxon>Actinomycetes</taxon>
        <taxon>Micromonosporales</taxon>
        <taxon>Micromonosporaceae</taxon>
        <taxon>Micromonospora</taxon>
    </lineage>
</organism>
<feature type="compositionally biased region" description="Basic and acidic residues" evidence="8">
    <location>
        <begin position="278"/>
        <end position="294"/>
    </location>
</feature>
<dbReference type="InterPro" id="IPR014776">
    <property type="entry name" value="4pyrrole_Mease_sub2"/>
</dbReference>